<evidence type="ECO:0000313" key="12">
    <source>
        <dbReference type="EMBL" id="AIT94406.1"/>
    </source>
</evidence>
<keyword evidence="10 11" id="KW-0472">Membrane</keyword>
<feature type="transmembrane region" description="Helical" evidence="11">
    <location>
        <begin position="44"/>
        <end position="70"/>
    </location>
</feature>
<dbReference type="GO" id="GO:0015979">
    <property type="term" value="P:photosynthesis"/>
    <property type="evidence" value="ECO:0007669"/>
    <property type="project" value="UniProtKB-UniRule"/>
</dbReference>
<dbReference type="HAMAP" id="MF_00431">
    <property type="entry name" value="PSI_PsaI"/>
    <property type="match status" value="1"/>
</dbReference>
<keyword evidence="12" id="KW-0150">Chloroplast</keyword>
<dbReference type="GO" id="GO:0009522">
    <property type="term" value="C:photosystem I"/>
    <property type="evidence" value="ECO:0007669"/>
    <property type="project" value="UniProtKB-KW"/>
</dbReference>
<evidence type="ECO:0000256" key="5">
    <source>
        <dbReference type="ARBA" id="ARBA00022531"/>
    </source>
</evidence>
<gene>
    <name evidence="11 12" type="primary">psaI</name>
</gene>
<evidence type="ECO:0000256" key="10">
    <source>
        <dbReference type="ARBA" id="ARBA00023136"/>
    </source>
</evidence>
<evidence type="ECO:0000256" key="6">
    <source>
        <dbReference type="ARBA" id="ARBA00022692"/>
    </source>
</evidence>
<comment type="similarity">
    <text evidence="3 11">Belongs to the PsaI family.</text>
</comment>
<dbReference type="GeneID" id="22159707"/>
<dbReference type="NCBIfam" id="NF008830">
    <property type="entry name" value="PRK11877.1"/>
    <property type="match status" value="1"/>
</dbReference>
<dbReference type="NCBIfam" id="TIGR03052">
    <property type="entry name" value="PS_I_psaI"/>
    <property type="match status" value="1"/>
</dbReference>
<geneLocation type="chloroplast" evidence="12"/>
<dbReference type="AlphaFoldDB" id="A0A097KMI9"/>
<dbReference type="InterPro" id="IPR036357">
    <property type="entry name" value="PSI_PsaI_sf"/>
</dbReference>
<reference evidence="12" key="1">
    <citation type="journal article" date="2014" name="BMC Evol. Biol.">
        <title>Chloroplast phylogenomic analysis resolves deep-level relationships within the green algal class Trebouxiophyceae.</title>
        <authorList>
            <person name="Lemieux C."/>
            <person name="Otis C."/>
            <person name="Turmel M."/>
        </authorList>
    </citation>
    <scope>NUCLEOTIDE SEQUENCE</scope>
</reference>
<evidence type="ECO:0000256" key="3">
    <source>
        <dbReference type="ARBA" id="ARBA00005252"/>
    </source>
</evidence>
<dbReference type="GO" id="GO:0009535">
    <property type="term" value="C:chloroplast thylakoid membrane"/>
    <property type="evidence" value="ECO:0007669"/>
    <property type="project" value="UniProtKB-SubCell"/>
</dbReference>
<sequence length="76" mass="8657">MKTCKKSIVKELDSIVLLTSLLLLKNKYKNKYKNYIRNFNMAAAYLPSILVPLVGLVFPAVAMASLFLYIEKEEIS</sequence>
<comment type="subcellular location">
    <subcellularLocation>
        <location evidence="2 11">Plastid</location>
        <location evidence="2 11">Chloroplast thylakoid membrane</location>
        <topology evidence="2 11">Single-pass membrane protein</topology>
    </subcellularLocation>
</comment>
<protein>
    <recommendedName>
        <fullName evidence="4 11">Photosystem I reaction center subunit VIII</fullName>
        <shortName evidence="11">PSI-I</shortName>
    </recommendedName>
</protein>
<comment type="function">
    <text evidence="1 11">May help in the organization of the PsaL subunit.</text>
</comment>
<keyword evidence="7 11" id="KW-0603">Photosystem I</keyword>
<dbReference type="RefSeq" id="YP_009105742.1">
    <property type="nucleotide sequence ID" value="NC_025535.1"/>
</dbReference>
<dbReference type="EMBL" id="KM462873">
    <property type="protein sequence ID" value="AIT94406.1"/>
    <property type="molecule type" value="Genomic_DNA"/>
</dbReference>
<dbReference type="SUPFAM" id="SSF81540">
    <property type="entry name" value="Subunit VIII of photosystem I reaction centre, PsaI"/>
    <property type="match status" value="1"/>
</dbReference>
<evidence type="ECO:0000256" key="8">
    <source>
        <dbReference type="ARBA" id="ARBA00022989"/>
    </source>
</evidence>
<evidence type="ECO:0000256" key="7">
    <source>
        <dbReference type="ARBA" id="ARBA00022836"/>
    </source>
</evidence>
<organism evidence="12">
    <name type="scientific">Neocystis brevis</name>
    <dbReference type="NCBI Taxonomy" id="1065496"/>
    <lineage>
        <taxon>Eukaryota</taxon>
        <taxon>Viridiplantae</taxon>
        <taxon>Chlorophyta</taxon>
        <taxon>core chlorophytes</taxon>
        <taxon>Chlorophyceae</taxon>
        <taxon>CS clade</taxon>
        <taxon>Sphaeropleales</taxon>
        <taxon>Radiococcaceae</taxon>
        <taxon>Neocystis</taxon>
    </lineage>
</organism>
<dbReference type="PANTHER" id="PTHR35775:SF2">
    <property type="entry name" value="PHOTOSYSTEM I REACTION CENTER SUBUNIT VIII"/>
    <property type="match status" value="1"/>
</dbReference>
<dbReference type="Pfam" id="PF00796">
    <property type="entry name" value="PSI_8"/>
    <property type="match status" value="1"/>
</dbReference>
<dbReference type="InterPro" id="IPR001302">
    <property type="entry name" value="PSI_PsaI"/>
</dbReference>
<evidence type="ECO:0000256" key="1">
    <source>
        <dbReference type="ARBA" id="ARBA00003541"/>
    </source>
</evidence>
<proteinExistence type="inferred from homology"/>
<evidence type="ECO:0000256" key="9">
    <source>
        <dbReference type="ARBA" id="ARBA00023078"/>
    </source>
</evidence>
<evidence type="ECO:0000256" key="11">
    <source>
        <dbReference type="HAMAP-Rule" id="MF_00431"/>
    </source>
</evidence>
<keyword evidence="6 11" id="KW-0812">Transmembrane</keyword>
<keyword evidence="9 11" id="KW-0793">Thylakoid</keyword>
<evidence type="ECO:0000256" key="2">
    <source>
        <dbReference type="ARBA" id="ARBA00004581"/>
    </source>
</evidence>
<name>A0A097KMI9_9CHLO</name>
<keyword evidence="8 11" id="KW-1133">Transmembrane helix</keyword>
<dbReference type="PANTHER" id="PTHR35775">
    <property type="match status" value="1"/>
</dbReference>
<keyword evidence="5 11" id="KW-0602">Photosynthesis</keyword>
<accession>A0A097KMI9</accession>
<keyword evidence="12" id="KW-0934">Plastid</keyword>
<evidence type="ECO:0000256" key="4">
    <source>
        <dbReference type="ARBA" id="ARBA00019929"/>
    </source>
</evidence>